<organism evidence="1 2">
    <name type="scientific">Streptomyces fungicidicus</name>
    <dbReference type="NCBI Taxonomy" id="68203"/>
    <lineage>
        <taxon>Bacteria</taxon>
        <taxon>Bacillati</taxon>
        <taxon>Actinomycetota</taxon>
        <taxon>Actinomycetes</taxon>
        <taxon>Kitasatosporales</taxon>
        <taxon>Streptomycetaceae</taxon>
        <taxon>Streptomyces</taxon>
    </lineage>
</organism>
<comment type="caution">
    <text evidence="1">The sequence shown here is derived from an EMBL/GenBank/DDBJ whole genome shotgun (WGS) entry which is preliminary data.</text>
</comment>
<dbReference type="Proteomes" id="UP000556843">
    <property type="component" value="Unassembled WGS sequence"/>
</dbReference>
<evidence type="ECO:0000313" key="1">
    <source>
        <dbReference type="EMBL" id="NUV78185.1"/>
    </source>
</evidence>
<evidence type="ECO:0000313" key="2">
    <source>
        <dbReference type="Proteomes" id="UP000556843"/>
    </source>
</evidence>
<accession>A0ACC7Y8Q1</accession>
<protein>
    <submittedName>
        <fullName evidence="1">Ig-like domain repeat protein</fullName>
    </submittedName>
</protein>
<reference evidence="1" key="1">
    <citation type="submission" date="2020-03" db="EMBL/GenBank/DDBJ databases">
        <title>Complete genome sequence of sixteen Streptomyces strains facilitates identification of candidate genes involved in plant growth-promotion in grain legumes and cereals.</title>
        <authorList>
            <person name="Gopalakrishnan S."/>
            <person name="Thakur V."/>
            <person name="Saxena R."/>
            <person name="Vadlamudi S."/>
            <person name="Purohit S."/>
            <person name="Kumar V."/>
            <person name="Rathore A."/>
            <person name="Chitikineni A."/>
            <person name="Varshney R.K."/>
        </authorList>
    </citation>
    <scope>NUCLEOTIDE SEQUENCE</scope>
    <source>
        <strain evidence="1">CAI-93</strain>
    </source>
</reference>
<proteinExistence type="predicted"/>
<feature type="non-terminal residue" evidence="1">
    <location>
        <position position="1"/>
    </location>
</feature>
<gene>
    <name evidence="1" type="ORF">G6W56_29730</name>
</gene>
<keyword evidence="2" id="KW-1185">Reference proteome</keyword>
<sequence>CATVTAVAPGTGTPTGTVTFTGPGGLNTTVPLNADGTACVNTSSLTGGTVTAVYNGSACFTTSTGSAGVTVNQAASTTTVTVDPNPSVCGQTVTVCATVTAVAPGSGTPTGTVTFTGPGGLNTTVPLNAGGTACVNTSSLTGGTVTAVYNGSACFTTSTGSAGVTVNNAPTKTVLTISPNPVVCGRTVTYCATVTSVAPGSGTPAGTVTFTGPGGFSQTVTLNASGSACVNTTASGSGTVAAVYNGNNCSSPSAATANLTVNPAPTTLTAGSAQIRVRANGTFVIPSMNATLKLTSTAAPLAGQLVTFRANTPLGPMVLGTALTNAAGVATLAPPALPISSTVITATSYTASFAGTSCYASSSATAPLTLVLFPVLP</sequence>
<name>A0ACC7Y8Q1_9ACTN</name>
<dbReference type="EMBL" id="JAANNW010000048">
    <property type="protein sequence ID" value="NUV78185.1"/>
    <property type="molecule type" value="Genomic_DNA"/>
</dbReference>